<evidence type="ECO:0000313" key="3">
    <source>
        <dbReference type="EMBL" id="BDV36328.1"/>
    </source>
</evidence>
<evidence type="ECO:0000313" key="4">
    <source>
        <dbReference type="Proteomes" id="UP001317629"/>
    </source>
</evidence>
<keyword evidence="4" id="KW-1185">Reference proteome</keyword>
<accession>A0ABM8EE72</accession>
<geneLocation type="plasmid" evidence="3 4">
    <name>pSS37A-Re-2</name>
</geneLocation>
<organism evidence="3 4">
    <name type="scientific">Methylocystis iwaonis</name>
    <dbReference type="NCBI Taxonomy" id="2885079"/>
    <lineage>
        <taxon>Bacteria</taxon>
        <taxon>Pseudomonadati</taxon>
        <taxon>Pseudomonadota</taxon>
        <taxon>Alphaproteobacteria</taxon>
        <taxon>Hyphomicrobiales</taxon>
        <taxon>Methylocystaceae</taxon>
        <taxon>Methylocystis</taxon>
    </lineage>
</organism>
<keyword evidence="3" id="KW-0614">Plasmid</keyword>
<reference evidence="3 4" key="1">
    <citation type="journal article" date="2023" name="Int. J. Syst. Evol. Microbiol.">
        <title>Methylocystis iwaonis sp. nov., a type II methane-oxidizing bacterium from surface soil of a rice paddy field in Japan, and emended description of the genus Methylocystis (ex Whittenbury et al. 1970) Bowman et al. 1993.</title>
        <authorList>
            <person name="Kaise H."/>
            <person name="Sawadogo J.B."/>
            <person name="Alam M.S."/>
            <person name="Ueno C."/>
            <person name="Dianou D."/>
            <person name="Shinjo R."/>
            <person name="Asakawa S."/>
        </authorList>
    </citation>
    <scope>NUCLEOTIDE SEQUENCE [LARGE SCALE GENOMIC DNA]</scope>
    <source>
        <strain evidence="3 4">SS37A-Re</strain>
    </source>
</reference>
<gene>
    <name evidence="3" type="ORF">SS37A_38580</name>
</gene>
<evidence type="ECO:0000256" key="2">
    <source>
        <dbReference type="SAM" id="SignalP"/>
    </source>
</evidence>
<dbReference type="EMBL" id="AP027144">
    <property type="protein sequence ID" value="BDV36328.1"/>
    <property type="molecule type" value="Genomic_DNA"/>
</dbReference>
<feature type="chain" id="PRO_5045629104" evidence="2">
    <location>
        <begin position="20"/>
        <end position="248"/>
    </location>
</feature>
<protein>
    <submittedName>
        <fullName evidence="3">Uncharacterized protein</fullName>
    </submittedName>
</protein>
<dbReference type="Proteomes" id="UP001317629">
    <property type="component" value="Plasmid pSS37A-Re-2"/>
</dbReference>
<feature type="region of interest" description="Disordered" evidence="1">
    <location>
        <begin position="26"/>
        <end position="81"/>
    </location>
</feature>
<keyword evidence="2" id="KW-0732">Signal</keyword>
<sequence>MRGNVAFALGCLLSTTALAAVPVADAPREGTEKSISDCMKKARQSKDDTLKPSKGITGSVKSPGTGAGQTPGGTKDVTGTTADAGNKVANLDVSPMMAYGPQSVGGLSVKSAAQSVASSQAVSGALSDSVGGFQSAGASVGGIDPIQGAWNHNSVARVGNGSLWNQAIQVTAVEADLMTQRTLRGVYSQNADSSVMSFDPMLMTLVGAAAALSADNSQQSVLLTPSYNAVSANLGQVQRQAANGGVVK</sequence>
<feature type="compositionally biased region" description="Basic and acidic residues" evidence="1">
    <location>
        <begin position="26"/>
        <end position="51"/>
    </location>
</feature>
<evidence type="ECO:0000256" key="1">
    <source>
        <dbReference type="SAM" id="MobiDB-lite"/>
    </source>
</evidence>
<dbReference type="RefSeq" id="WP_281932639.1">
    <property type="nucleotide sequence ID" value="NZ_AP027144.1"/>
</dbReference>
<name>A0ABM8EE72_9HYPH</name>
<proteinExistence type="predicted"/>
<feature type="signal peptide" evidence="2">
    <location>
        <begin position="1"/>
        <end position="19"/>
    </location>
</feature>